<dbReference type="OMA" id="QTTSMLR"/>
<dbReference type="VEuPathDB" id="FungiDB:DIURU_000566"/>
<dbReference type="PANTHER" id="PTHR24320:SF282">
    <property type="entry name" value="WW DOMAIN-CONTAINING OXIDOREDUCTASE"/>
    <property type="match status" value="1"/>
</dbReference>
<gene>
    <name evidence="5" type="ORF">DIURU_000566</name>
</gene>
<feature type="region of interest" description="Disordered" evidence="4">
    <location>
        <begin position="272"/>
        <end position="297"/>
    </location>
</feature>
<sequence length="318" mass="34879">MANYYDPNTAEYFDPATTRKVAVVTGGAGGLGWYTILHLYLHGYVVYMAARNPAKVEKAIADIKEEAAKRASDHPTGEIHHVEMDLLSLQSVKEAAETLAKTEPKIDILINNAGIMAVPYEITKDGYEIQYQVNFVGHLLLTTKLLPNLEAAPAPRVVMLSSMGHKAAFKYFDPSDTINKWPDAAWTWIRYGVVKAAEIQYAKYMAVQHPRILWISVHPGIVPGTNLFDPWKQAPLLGPIVGASTRFLDSTVGVTNEQGSYSTLRAALDPTLSPEKDNGKYLNTGGSEATPTSVASDANNAKRTVEYNLEQLKAKGFL</sequence>
<evidence type="ECO:0000256" key="3">
    <source>
        <dbReference type="ARBA" id="ARBA00023002"/>
    </source>
</evidence>
<dbReference type="GO" id="GO:0016491">
    <property type="term" value="F:oxidoreductase activity"/>
    <property type="evidence" value="ECO:0007669"/>
    <property type="project" value="UniProtKB-KW"/>
</dbReference>
<keyword evidence="6" id="KW-1185">Reference proteome</keyword>
<reference evidence="5 6" key="1">
    <citation type="submission" date="2019-07" db="EMBL/GenBank/DDBJ databases">
        <title>Genome assembly of two rare yeast pathogens: Diutina rugosa and Trichomonascus ciferrii.</title>
        <authorList>
            <person name="Mixao V."/>
            <person name="Saus E."/>
            <person name="Hansen A."/>
            <person name="Lass-Flor C."/>
            <person name="Gabaldon T."/>
        </authorList>
    </citation>
    <scope>NUCLEOTIDE SEQUENCE [LARGE SCALE GENOMIC DNA]</scope>
    <source>
        <strain evidence="5 6">CBS 613</strain>
    </source>
</reference>
<dbReference type="PRINTS" id="PR00081">
    <property type="entry name" value="GDHRDH"/>
</dbReference>
<evidence type="ECO:0000256" key="2">
    <source>
        <dbReference type="ARBA" id="ARBA00022857"/>
    </source>
</evidence>
<dbReference type="Gene3D" id="3.40.50.720">
    <property type="entry name" value="NAD(P)-binding Rossmann-like Domain"/>
    <property type="match status" value="1"/>
</dbReference>
<name>A0A642UXH8_DIURU</name>
<dbReference type="Pfam" id="PF00106">
    <property type="entry name" value="adh_short"/>
    <property type="match status" value="1"/>
</dbReference>
<dbReference type="RefSeq" id="XP_034014661.1">
    <property type="nucleotide sequence ID" value="XM_034158666.1"/>
</dbReference>
<dbReference type="PANTHER" id="PTHR24320">
    <property type="entry name" value="RETINOL DEHYDROGENASE"/>
    <property type="match status" value="1"/>
</dbReference>
<evidence type="ECO:0000313" key="6">
    <source>
        <dbReference type="Proteomes" id="UP000449547"/>
    </source>
</evidence>
<evidence type="ECO:0008006" key="7">
    <source>
        <dbReference type="Google" id="ProtNLM"/>
    </source>
</evidence>
<comment type="similarity">
    <text evidence="1">Belongs to the short-chain dehydrogenases/reductases (SDR) family.</text>
</comment>
<feature type="compositionally biased region" description="Polar residues" evidence="4">
    <location>
        <begin position="284"/>
        <end position="297"/>
    </location>
</feature>
<dbReference type="EMBL" id="SWFT01000025">
    <property type="protein sequence ID" value="KAA8907404.1"/>
    <property type="molecule type" value="Genomic_DNA"/>
</dbReference>
<protein>
    <recommendedName>
        <fullName evidence="7">NAD(P)-binding protein</fullName>
    </recommendedName>
</protein>
<keyword evidence="3" id="KW-0560">Oxidoreductase</keyword>
<organism evidence="5 6">
    <name type="scientific">Diutina rugosa</name>
    <name type="common">Yeast</name>
    <name type="synonym">Candida rugosa</name>
    <dbReference type="NCBI Taxonomy" id="5481"/>
    <lineage>
        <taxon>Eukaryota</taxon>
        <taxon>Fungi</taxon>
        <taxon>Dikarya</taxon>
        <taxon>Ascomycota</taxon>
        <taxon>Saccharomycotina</taxon>
        <taxon>Pichiomycetes</taxon>
        <taxon>Debaryomycetaceae</taxon>
        <taxon>Diutina</taxon>
    </lineage>
</organism>
<dbReference type="GeneID" id="54779219"/>
<accession>A0A642UXH8</accession>
<dbReference type="SUPFAM" id="SSF51735">
    <property type="entry name" value="NAD(P)-binding Rossmann-fold domains"/>
    <property type="match status" value="1"/>
</dbReference>
<dbReference type="InterPro" id="IPR036291">
    <property type="entry name" value="NAD(P)-bd_dom_sf"/>
</dbReference>
<comment type="caution">
    <text evidence="5">The sequence shown here is derived from an EMBL/GenBank/DDBJ whole genome shotgun (WGS) entry which is preliminary data.</text>
</comment>
<keyword evidence="2" id="KW-0521">NADP</keyword>
<evidence type="ECO:0000256" key="4">
    <source>
        <dbReference type="SAM" id="MobiDB-lite"/>
    </source>
</evidence>
<evidence type="ECO:0000256" key="1">
    <source>
        <dbReference type="ARBA" id="ARBA00006484"/>
    </source>
</evidence>
<proteinExistence type="inferred from homology"/>
<dbReference type="Proteomes" id="UP000449547">
    <property type="component" value="Unassembled WGS sequence"/>
</dbReference>
<dbReference type="OrthoDB" id="191139at2759"/>
<dbReference type="InterPro" id="IPR002347">
    <property type="entry name" value="SDR_fam"/>
</dbReference>
<evidence type="ECO:0000313" key="5">
    <source>
        <dbReference type="EMBL" id="KAA8907404.1"/>
    </source>
</evidence>
<dbReference type="AlphaFoldDB" id="A0A642UXH8"/>